<dbReference type="InterPro" id="IPR008271">
    <property type="entry name" value="Ser/Thr_kinase_AS"/>
</dbReference>
<dbReference type="Proteomes" id="UP000612055">
    <property type="component" value="Unassembled WGS sequence"/>
</dbReference>
<protein>
    <recommendedName>
        <fullName evidence="8">Protein kinase domain-containing protein</fullName>
    </recommendedName>
</protein>
<keyword evidence="3 6" id="KW-0547">Nucleotide-binding</keyword>
<feature type="domain" description="Protein kinase" evidence="8">
    <location>
        <begin position="19"/>
        <end position="288"/>
    </location>
</feature>
<evidence type="ECO:0000256" key="2">
    <source>
        <dbReference type="ARBA" id="ARBA00022679"/>
    </source>
</evidence>
<accession>A0A835Y8U4</accession>
<evidence type="ECO:0000256" key="7">
    <source>
        <dbReference type="RuleBase" id="RU000304"/>
    </source>
</evidence>
<evidence type="ECO:0000256" key="6">
    <source>
        <dbReference type="PROSITE-ProRule" id="PRU10141"/>
    </source>
</evidence>
<organism evidence="9 10">
    <name type="scientific">Edaphochlamys debaryana</name>
    <dbReference type="NCBI Taxonomy" id="47281"/>
    <lineage>
        <taxon>Eukaryota</taxon>
        <taxon>Viridiplantae</taxon>
        <taxon>Chlorophyta</taxon>
        <taxon>core chlorophytes</taxon>
        <taxon>Chlorophyceae</taxon>
        <taxon>CS clade</taxon>
        <taxon>Chlamydomonadales</taxon>
        <taxon>Chlamydomonadales incertae sedis</taxon>
        <taxon>Edaphochlamys</taxon>
    </lineage>
</organism>
<dbReference type="Pfam" id="PF00069">
    <property type="entry name" value="Pkinase"/>
    <property type="match status" value="1"/>
</dbReference>
<reference evidence="9" key="1">
    <citation type="journal article" date="2020" name="bioRxiv">
        <title>Comparative genomics of Chlamydomonas.</title>
        <authorList>
            <person name="Craig R.J."/>
            <person name="Hasan A.R."/>
            <person name="Ness R.W."/>
            <person name="Keightley P.D."/>
        </authorList>
    </citation>
    <scope>NUCLEOTIDE SEQUENCE</scope>
    <source>
        <strain evidence="9">CCAP 11/70</strain>
    </source>
</reference>
<keyword evidence="4" id="KW-0418">Kinase</keyword>
<dbReference type="InterPro" id="IPR017441">
    <property type="entry name" value="Protein_kinase_ATP_BS"/>
</dbReference>
<dbReference type="EMBL" id="JAEHOE010000010">
    <property type="protein sequence ID" value="KAG2498407.1"/>
    <property type="molecule type" value="Genomic_DNA"/>
</dbReference>
<evidence type="ECO:0000313" key="9">
    <source>
        <dbReference type="EMBL" id="KAG2498407.1"/>
    </source>
</evidence>
<dbReference type="PROSITE" id="PS50011">
    <property type="entry name" value="PROTEIN_KINASE_DOM"/>
    <property type="match status" value="1"/>
</dbReference>
<dbReference type="InterPro" id="IPR000719">
    <property type="entry name" value="Prot_kinase_dom"/>
</dbReference>
<keyword evidence="2" id="KW-0808">Transferase</keyword>
<evidence type="ECO:0000256" key="5">
    <source>
        <dbReference type="ARBA" id="ARBA00022840"/>
    </source>
</evidence>
<evidence type="ECO:0000259" key="8">
    <source>
        <dbReference type="PROSITE" id="PS50011"/>
    </source>
</evidence>
<comment type="caution">
    <text evidence="9">The sequence shown here is derived from an EMBL/GenBank/DDBJ whole genome shotgun (WGS) entry which is preliminary data.</text>
</comment>
<dbReference type="GO" id="GO:0005524">
    <property type="term" value="F:ATP binding"/>
    <property type="evidence" value="ECO:0007669"/>
    <property type="project" value="UniProtKB-UniRule"/>
</dbReference>
<dbReference type="InterPro" id="IPR011009">
    <property type="entry name" value="Kinase-like_dom_sf"/>
</dbReference>
<gene>
    <name evidence="9" type="ORF">HYH03_003666</name>
</gene>
<feature type="binding site" evidence="6">
    <location>
        <position position="47"/>
    </location>
    <ligand>
        <name>ATP</name>
        <dbReference type="ChEBI" id="CHEBI:30616"/>
    </ligand>
</feature>
<dbReference type="AlphaFoldDB" id="A0A835Y8U4"/>
<dbReference type="GO" id="GO:0004674">
    <property type="term" value="F:protein serine/threonine kinase activity"/>
    <property type="evidence" value="ECO:0007669"/>
    <property type="project" value="UniProtKB-KW"/>
</dbReference>
<proteinExistence type="inferred from homology"/>
<dbReference type="SUPFAM" id="SSF56112">
    <property type="entry name" value="Protein kinase-like (PK-like)"/>
    <property type="match status" value="1"/>
</dbReference>
<dbReference type="PROSITE" id="PS00108">
    <property type="entry name" value="PROTEIN_KINASE_ST"/>
    <property type="match status" value="1"/>
</dbReference>
<keyword evidence="10" id="KW-1185">Reference proteome</keyword>
<keyword evidence="5 6" id="KW-0067">ATP-binding</keyword>
<evidence type="ECO:0000256" key="4">
    <source>
        <dbReference type="ARBA" id="ARBA00022777"/>
    </source>
</evidence>
<dbReference type="SMART" id="SM00220">
    <property type="entry name" value="S_TKc"/>
    <property type="match status" value="1"/>
</dbReference>
<dbReference type="PANTHER" id="PTHR24349">
    <property type="entry name" value="SERINE/THREONINE-PROTEIN KINASE"/>
    <property type="match status" value="1"/>
</dbReference>
<sequence>MILKQQHPQVPPRTLRRGYVLGEVIGAGAYGSVHRCVDVDGVRYACKVIDRARSSQERVSKETQALHMLDHSSKVARLYDAFDDDRHYYLVQELCRGGSLGEYLVLDRGWGCCNAQGSYGENAVASFVRGVLRALCHAADAGVIHGDIKAGNVLLSDRSDDAEVKLCDFGCAALLDGTGDVAQIKHPAGTPAFMAPETLACEMRHVTDVWALGVLTYQMLTGKLPFGPCSPAPTAMSTFASILNDNPVFTGPLWENVSRDAADFTRACLDKSARTRPCASSLLHHPWLLSTGCEDRFRGTALPQAHPRLLAEPTASSMCSIQLLGDGGAASAAAANGTAVWHITSGARQQHPATI</sequence>
<dbReference type="InterPro" id="IPR050205">
    <property type="entry name" value="CDPK_Ser/Thr_kinases"/>
</dbReference>
<evidence type="ECO:0000256" key="1">
    <source>
        <dbReference type="ARBA" id="ARBA00022527"/>
    </source>
</evidence>
<dbReference type="OrthoDB" id="25592at2759"/>
<dbReference type="PROSITE" id="PS00107">
    <property type="entry name" value="PROTEIN_KINASE_ATP"/>
    <property type="match status" value="1"/>
</dbReference>
<evidence type="ECO:0000313" key="10">
    <source>
        <dbReference type="Proteomes" id="UP000612055"/>
    </source>
</evidence>
<evidence type="ECO:0000256" key="3">
    <source>
        <dbReference type="ARBA" id="ARBA00022741"/>
    </source>
</evidence>
<dbReference type="Gene3D" id="1.10.510.10">
    <property type="entry name" value="Transferase(Phosphotransferase) domain 1"/>
    <property type="match status" value="1"/>
</dbReference>
<name>A0A835Y8U4_9CHLO</name>
<comment type="similarity">
    <text evidence="7">Belongs to the protein kinase superfamily.</text>
</comment>
<keyword evidence="1 7" id="KW-0723">Serine/threonine-protein kinase</keyword>